<feature type="site" description="Transition state stabilizer" evidence="9">
    <location>
        <position position="232"/>
    </location>
</feature>
<keyword evidence="5" id="KW-0378">Hydrolase</keyword>
<feature type="compositionally biased region" description="Polar residues" evidence="11">
    <location>
        <begin position="17"/>
        <end position="35"/>
    </location>
</feature>
<evidence type="ECO:0000259" key="12">
    <source>
        <dbReference type="Pfam" id="PF03372"/>
    </source>
</evidence>
<proteinExistence type="inferred from homology"/>
<dbReference type="InterPro" id="IPR004808">
    <property type="entry name" value="AP_endonuc_1"/>
</dbReference>
<dbReference type="AlphaFoldDB" id="A0AAV7K2X0"/>
<keyword evidence="4 8" id="KW-0479">Metal-binding</keyword>
<organism evidence="13 14">
    <name type="scientific">Oopsacas minuta</name>
    <dbReference type="NCBI Taxonomy" id="111878"/>
    <lineage>
        <taxon>Eukaryota</taxon>
        <taxon>Metazoa</taxon>
        <taxon>Porifera</taxon>
        <taxon>Hexactinellida</taxon>
        <taxon>Hexasterophora</taxon>
        <taxon>Lyssacinosida</taxon>
        <taxon>Leucopsacidae</taxon>
        <taxon>Oopsacas</taxon>
    </lineage>
</organism>
<feature type="binding site" evidence="8">
    <location>
        <position position="232"/>
    </location>
    <ligand>
        <name>Mg(2+)</name>
        <dbReference type="ChEBI" id="CHEBI:18420"/>
        <label>1</label>
    </ligand>
</feature>
<keyword evidence="10" id="KW-0227">DNA damage</keyword>
<dbReference type="NCBIfam" id="TIGR00195">
    <property type="entry name" value="exoDNase_III"/>
    <property type="match status" value="1"/>
</dbReference>
<dbReference type="NCBIfam" id="TIGR00633">
    <property type="entry name" value="xth"/>
    <property type="match status" value="1"/>
</dbReference>
<dbReference type="EC" id="3.1.21.-" evidence="10"/>
<feature type="site" description="Important for catalytic activity" evidence="9">
    <location>
        <position position="303"/>
    </location>
</feature>
<dbReference type="PROSITE" id="PS00728">
    <property type="entry name" value="AP_NUCLEASE_F1_3"/>
    <property type="match status" value="1"/>
</dbReference>
<dbReference type="InterPro" id="IPR020848">
    <property type="entry name" value="AP_endonuclease_F1_CS"/>
</dbReference>
<feature type="binding site" evidence="8">
    <location>
        <position position="118"/>
    </location>
    <ligand>
        <name>Mg(2+)</name>
        <dbReference type="ChEBI" id="CHEBI:18420"/>
        <label>1</label>
    </ligand>
</feature>
<dbReference type="PROSITE" id="PS51435">
    <property type="entry name" value="AP_NUCLEASE_F1_4"/>
    <property type="match status" value="1"/>
</dbReference>
<feature type="active site" description="Proton acceptor" evidence="7">
    <location>
        <position position="329"/>
    </location>
</feature>
<dbReference type="GO" id="GO:0003906">
    <property type="term" value="F:DNA-(apurinic or apyrimidinic site) endonuclease activity"/>
    <property type="evidence" value="ECO:0007669"/>
    <property type="project" value="TreeGrafter"/>
</dbReference>
<evidence type="ECO:0000256" key="6">
    <source>
        <dbReference type="ARBA" id="ARBA00022842"/>
    </source>
</evidence>
<gene>
    <name evidence="13" type="ORF">LOD99_2348</name>
</gene>
<keyword evidence="8" id="KW-0464">Manganese</keyword>
<comment type="cofactor">
    <cofactor evidence="2">
        <name>Mn(2+)</name>
        <dbReference type="ChEBI" id="CHEBI:29035"/>
    </cofactor>
</comment>
<feature type="binding site" evidence="8">
    <location>
        <position position="230"/>
    </location>
    <ligand>
        <name>Mg(2+)</name>
        <dbReference type="ChEBI" id="CHEBI:18420"/>
        <label>1</label>
    </ligand>
</feature>
<reference evidence="13 14" key="1">
    <citation type="journal article" date="2023" name="BMC Biol.">
        <title>The compact genome of the sponge Oopsacas minuta (Hexactinellida) is lacking key metazoan core genes.</title>
        <authorList>
            <person name="Santini S."/>
            <person name="Schenkelaars Q."/>
            <person name="Jourda C."/>
            <person name="Duchesne M."/>
            <person name="Belahbib H."/>
            <person name="Rocher C."/>
            <person name="Selva M."/>
            <person name="Riesgo A."/>
            <person name="Vervoort M."/>
            <person name="Leys S.P."/>
            <person name="Kodjabachian L."/>
            <person name="Le Bivic A."/>
            <person name="Borchiellini C."/>
            <person name="Claverie J.M."/>
            <person name="Renard E."/>
        </authorList>
    </citation>
    <scope>NUCLEOTIDE SEQUENCE [LARGE SCALE GENOMIC DNA]</scope>
    <source>
        <strain evidence="13">SPO-2</strain>
    </source>
</reference>
<evidence type="ECO:0000256" key="10">
    <source>
        <dbReference type="RuleBase" id="RU362131"/>
    </source>
</evidence>
<evidence type="ECO:0000256" key="4">
    <source>
        <dbReference type="ARBA" id="ARBA00022723"/>
    </source>
</evidence>
<feature type="binding site" evidence="8">
    <location>
        <position position="90"/>
    </location>
    <ligand>
        <name>Mg(2+)</name>
        <dbReference type="ChEBI" id="CHEBI:18420"/>
        <label>1</label>
    </ligand>
</feature>
<evidence type="ECO:0000256" key="2">
    <source>
        <dbReference type="ARBA" id="ARBA00001936"/>
    </source>
</evidence>
<keyword evidence="10" id="KW-0234">DNA repair</keyword>
<dbReference type="InterPro" id="IPR036691">
    <property type="entry name" value="Endo/exonu/phosph_ase_sf"/>
</dbReference>
<protein>
    <recommendedName>
        <fullName evidence="10">DNA repair nuclease/redox regulator APEX1</fullName>
        <shortName evidence="10">APEN</shortName>
        <shortName evidence="10">REF-1</shortName>
        <ecNumber evidence="10">3.1.11.2</ecNumber>
        <ecNumber evidence="10">3.1.21.-</ecNumber>
    </recommendedName>
    <alternativeName>
        <fullName evidence="10">APEX nuclease</fullName>
    </alternativeName>
    <alternativeName>
        <fullName evidence="10">Apurinic-apyrimidinic endonuclease 1</fullName>
    </alternativeName>
    <alternativeName>
        <fullName evidence="10">Redox factor-1</fullName>
    </alternativeName>
    <component>
        <recommendedName>
            <fullName evidence="10">DNA repair nuclease/redox regulator APEX1, mitochondrial</fullName>
        </recommendedName>
    </component>
</protein>
<evidence type="ECO:0000256" key="9">
    <source>
        <dbReference type="PIRSR" id="PIRSR604808-3"/>
    </source>
</evidence>
<feature type="binding site" evidence="8">
    <location>
        <position position="328"/>
    </location>
    <ligand>
        <name>Mg(2+)</name>
        <dbReference type="ChEBI" id="CHEBI:18420"/>
        <label>1</label>
    </ligand>
</feature>
<keyword evidence="14" id="KW-1185">Reference proteome</keyword>
<dbReference type="Gene3D" id="3.60.10.10">
    <property type="entry name" value="Endonuclease/exonuclease/phosphatase"/>
    <property type="match status" value="1"/>
</dbReference>
<dbReference type="PROSITE" id="PS00726">
    <property type="entry name" value="AP_NUCLEASE_F1_1"/>
    <property type="match status" value="1"/>
</dbReference>
<evidence type="ECO:0000313" key="13">
    <source>
        <dbReference type="EMBL" id="KAI6655059.1"/>
    </source>
</evidence>
<feature type="active site" description="Proton donor/acceptor" evidence="7">
    <location>
        <position position="230"/>
    </location>
</feature>
<dbReference type="GO" id="GO:0016829">
    <property type="term" value="F:lyase activity"/>
    <property type="evidence" value="ECO:0007669"/>
    <property type="project" value="UniProtKB-KW"/>
</dbReference>
<dbReference type="EC" id="3.1.11.2" evidence="10"/>
<dbReference type="InterPro" id="IPR005135">
    <property type="entry name" value="Endo/exonuclease/phosphatase"/>
</dbReference>
<feature type="compositionally biased region" description="Basic residues" evidence="11">
    <location>
        <begin position="1"/>
        <end position="10"/>
    </location>
</feature>
<keyword evidence="6 8" id="KW-0460">Magnesium</keyword>
<dbReference type="Pfam" id="PF03372">
    <property type="entry name" value="Exo_endo_phos"/>
    <property type="match status" value="1"/>
</dbReference>
<keyword evidence="13" id="KW-0456">Lyase</keyword>
<evidence type="ECO:0000256" key="11">
    <source>
        <dbReference type="SAM" id="MobiDB-lite"/>
    </source>
</evidence>
<dbReference type="CDD" id="cd09087">
    <property type="entry name" value="Ape1-like_AP-endo"/>
    <property type="match status" value="1"/>
</dbReference>
<dbReference type="InterPro" id="IPR020847">
    <property type="entry name" value="AP_endonuclease_F1_BS"/>
</dbReference>
<comment type="caution">
    <text evidence="13">The sequence shown here is derived from an EMBL/GenBank/DDBJ whole genome shotgun (WGS) entry which is preliminary data.</text>
</comment>
<name>A0AAV7K2X0_9METZ</name>
<comment type="similarity">
    <text evidence="3 10">Belongs to the DNA repair enzymes AP/ExoA family.</text>
</comment>
<feature type="region of interest" description="Disordered" evidence="11">
    <location>
        <begin position="1"/>
        <end position="83"/>
    </location>
</feature>
<evidence type="ECO:0000256" key="7">
    <source>
        <dbReference type="PIRSR" id="PIRSR604808-1"/>
    </source>
</evidence>
<feature type="compositionally biased region" description="Basic and acidic residues" evidence="11">
    <location>
        <begin position="62"/>
        <end position="73"/>
    </location>
</feature>
<dbReference type="GO" id="GO:0008081">
    <property type="term" value="F:phosphoric diester hydrolase activity"/>
    <property type="evidence" value="ECO:0007669"/>
    <property type="project" value="TreeGrafter"/>
</dbReference>
<sequence>MATRSTRKRKPLPDTGENPTNPKHTKNTPRSSTDADGTPPKLKKAKVVKQLSSPVVSDSEEEPKPKSSQEEVVSKPMSSNGDEMSIVSWNVNGVKAWTKSDKWQYIPRIKPDVICLQEVKSEKKDFPNELKLMKDYTYYLNSADQRGYSGTAILTKFKPLSVTYGIGIKEHDTEGRVITAEFERLYLVTAYIPNSKRGLLRLDYRQRWDVDFTKYLCELDKKKPVILCGDLNVAHQEIDLANPKSNRNKTAGFSDEERAGFTELLNSGFIDSYRKLYPNKEGAYSWWSYIGNAREKNVGWRLDYFVVSTRFMGEVNDVVIQSEEKGSDHCPVMLKIHGSSL</sequence>
<comment type="catalytic activity">
    <reaction evidence="1">
        <text>Exonucleolytic cleavage in the 3'- to 5'-direction to yield nucleoside 5'-phosphates.</text>
        <dbReference type="EC" id="3.1.11.2"/>
    </reaction>
</comment>
<evidence type="ECO:0000256" key="8">
    <source>
        <dbReference type="PIRSR" id="PIRSR604808-2"/>
    </source>
</evidence>
<comment type="cofactor">
    <cofactor evidence="8 10">
        <name>Mg(2+)</name>
        <dbReference type="ChEBI" id="CHEBI:18420"/>
    </cofactor>
    <cofactor evidence="8 10">
        <name>Mn(2+)</name>
        <dbReference type="ChEBI" id="CHEBI:29035"/>
    </cofactor>
    <text evidence="8 10">Probably binds two magnesium or manganese ions per subunit.</text>
</comment>
<dbReference type="GO" id="GO:0008311">
    <property type="term" value="F:double-stranded DNA 3'-5' DNA exonuclease activity"/>
    <property type="evidence" value="ECO:0007669"/>
    <property type="project" value="UniProtKB-EC"/>
</dbReference>
<dbReference type="GO" id="GO:0046872">
    <property type="term" value="F:metal ion binding"/>
    <property type="evidence" value="ECO:0007669"/>
    <property type="project" value="UniProtKB-KW"/>
</dbReference>
<evidence type="ECO:0000256" key="5">
    <source>
        <dbReference type="ARBA" id="ARBA00022801"/>
    </source>
</evidence>
<dbReference type="SUPFAM" id="SSF56219">
    <property type="entry name" value="DNase I-like"/>
    <property type="match status" value="1"/>
</dbReference>
<dbReference type="PANTHER" id="PTHR22748">
    <property type="entry name" value="AP ENDONUCLEASE"/>
    <property type="match status" value="1"/>
</dbReference>
<evidence type="ECO:0000256" key="1">
    <source>
        <dbReference type="ARBA" id="ARBA00000493"/>
    </source>
</evidence>
<feature type="binding site" evidence="8">
    <location>
        <position position="329"/>
    </location>
    <ligand>
        <name>Mg(2+)</name>
        <dbReference type="ChEBI" id="CHEBI:18420"/>
        <label>1</label>
    </ligand>
</feature>
<evidence type="ECO:0000256" key="3">
    <source>
        <dbReference type="ARBA" id="ARBA00007092"/>
    </source>
</evidence>
<dbReference type="PROSITE" id="PS00727">
    <property type="entry name" value="AP_NUCLEASE_F1_2"/>
    <property type="match status" value="1"/>
</dbReference>
<feature type="site" description="Interaction with DNA substrate" evidence="9">
    <location>
        <position position="329"/>
    </location>
</feature>
<feature type="domain" description="Endonuclease/exonuclease/phosphatase" evidence="12">
    <location>
        <begin position="87"/>
        <end position="329"/>
    </location>
</feature>
<dbReference type="EMBL" id="JAKMXF010000210">
    <property type="protein sequence ID" value="KAI6655059.1"/>
    <property type="molecule type" value="Genomic_DNA"/>
</dbReference>
<dbReference type="GO" id="GO:0006284">
    <property type="term" value="P:base-excision repair"/>
    <property type="evidence" value="ECO:0007669"/>
    <property type="project" value="TreeGrafter"/>
</dbReference>
<feature type="active site" evidence="7">
    <location>
        <position position="191"/>
    </location>
</feature>
<dbReference type="GO" id="GO:0005634">
    <property type="term" value="C:nucleus"/>
    <property type="evidence" value="ECO:0007669"/>
    <property type="project" value="TreeGrafter"/>
</dbReference>
<accession>A0AAV7K2X0</accession>
<dbReference type="PANTHER" id="PTHR22748:SF6">
    <property type="entry name" value="DNA-(APURINIC OR APYRIMIDINIC SITE) ENDONUCLEASE"/>
    <property type="match status" value="1"/>
</dbReference>
<dbReference type="GO" id="GO:0003677">
    <property type="term" value="F:DNA binding"/>
    <property type="evidence" value="ECO:0007669"/>
    <property type="project" value="InterPro"/>
</dbReference>
<evidence type="ECO:0000313" key="14">
    <source>
        <dbReference type="Proteomes" id="UP001165289"/>
    </source>
</evidence>
<dbReference type="Proteomes" id="UP001165289">
    <property type="component" value="Unassembled WGS sequence"/>
</dbReference>